<dbReference type="AlphaFoldDB" id="F9XRJ7"/>
<organism evidence="2 3">
    <name type="scientific">Zymoseptoria tritici (strain CBS 115943 / IPO323)</name>
    <name type="common">Speckled leaf blotch fungus</name>
    <name type="synonym">Septoria tritici</name>
    <dbReference type="NCBI Taxonomy" id="336722"/>
    <lineage>
        <taxon>Eukaryota</taxon>
        <taxon>Fungi</taxon>
        <taxon>Dikarya</taxon>
        <taxon>Ascomycota</taxon>
        <taxon>Pezizomycotina</taxon>
        <taxon>Dothideomycetes</taxon>
        <taxon>Dothideomycetidae</taxon>
        <taxon>Mycosphaerellales</taxon>
        <taxon>Mycosphaerellaceae</taxon>
        <taxon>Zymoseptoria</taxon>
    </lineage>
</organism>
<keyword evidence="3" id="KW-1185">Reference proteome</keyword>
<dbReference type="HOGENOM" id="CLU_1504625_0_0_1"/>
<dbReference type="InParanoid" id="F9XRJ7"/>
<feature type="region of interest" description="Disordered" evidence="1">
    <location>
        <begin position="74"/>
        <end position="162"/>
    </location>
</feature>
<gene>
    <name evidence="2" type="ORF">MYCGRDRAFT_97843</name>
</gene>
<dbReference type="KEGG" id="ztr:MYCGRDRAFT_97843"/>
<proteinExistence type="predicted"/>
<feature type="region of interest" description="Disordered" evidence="1">
    <location>
        <begin position="35"/>
        <end position="61"/>
    </location>
</feature>
<reference evidence="2 3" key="1">
    <citation type="journal article" date="2011" name="PLoS Genet.">
        <title>Finished genome of the fungal wheat pathogen Mycosphaerella graminicola reveals dispensome structure, chromosome plasticity, and stealth pathogenesis.</title>
        <authorList>
            <person name="Goodwin S.B."/>
            <person name="Ben M'barek S."/>
            <person name="Dhillon B."/>
            <person name="Wittenberg A.H.J."/>
            <person name="Crane C.F."/>
            <person name="Hane J.K."/>
            <person name="Foster A.J."/>
            <person name="Van der Lee T.A.J."/>
            <person name="Grimwood J."/>
            <person name="Aerts A."/>
            <person name="Antoniw J."/>
            <person name="Bailey A."/>
            <person name="Bluhm B."/>
            <person name="Bowler J."/>
            <person name="Bristow J."/>
            <person name="van der Burgt A."/>
            <person name="Canto-Canche B."/>
            <person name="Churchill A.C.L."/>
            <person name="Conde-Ferraez L."/>
            <person name="Cools H.J."/>
            <person name="Coutinho P.M."/>
            <person name="Csukai M."/>
            <person name="Dehal P."/>
            <person name="De Wit P."/>
            <person name="Donzelli B."/>
            <person name="van de Geest H.C."/>
            <person name="van Ham R.C.H.J."/>
            <person name="Hammond-Kosack K.E."/>
            <person name="Henrissat B."/>
            <person name="Kilian A."/>
            <person name="Kobayashi A.K."/>
            <person name="Koopmann E."/>
            <person name="Kourmpetis Y."/>
            <person name="Kuzniar A."/>
            <person name="Lindquist E."/>
            <person name="Lombard V."/>
            <person name="Maliepaard C."/>
            <person name="Martins N."/>
            <person name="Mehrabi R."/>
            <person name="Nap J.P.H."/>
            <person name="Ponomarenko A."/>
            <person name="Rudd J.J."/>
            <person name="Salamov A."/>
            <person name="Schmutz J."/>
            <person name="Schouten H.J."/>
            <person name="Shapiro H."/>
            <person name="Stergiopoulos I."/>
            <person name="Torriani S.F.F."/>
            <person name="Tu H."/>
            <person name="de Vries R.P."/>
            <person name="Waalwijk C."/>
            <person name="Ware S.B."/>
            <person name="Wiebenga A."/>
            <person name="Zwiers L.-H."/>
            <person name="Oliver R.P."/>
            <person name="Grigoriev I.V."/>
            <person name="Kema G.H.J."/>
        </authorList>
    </citation>
    <scope>NUCLEOTIDE SEQUENCE [LARGE SCALE GENOMIC DNA]</scope>
    <source>
        <strain evidence="3">CBS 115943 / IPO323</strain>
    </source>
</reference>
<protein>
    <submittedName>
        <fullName evidence="2">Uncharacterized protein</fullName>
    </submittedName>
</protein>
<evidence type="ECO:0000313" key="2">
    <source>
        <dbReference type="EMBL" id="EGP82154.1"/>
    </source>
</evidence>
<dbReference type="GeneID" id="13399683"/>
<evidence type="ECO:0000313" key="3">
    <source>
        <dbReference type="Proteomes" id="UP000008062"/>
    </source>
</evidence>
<dbReference type="EMBL" id="CM001212">
    <property type="protein sequence ID" value="EGP82154.1"/>
    <property type="molecule type" value="Genomic_DNA"/>
</dbReference>
<accession>F9XRJ7</accession>
<feature type="compositionally biased region" description="Polar residues" evidence="1">
    <location>
        <begin position="37"/>
        <end position="46"/>
    </location>
</feature>
<dbReference type="RefSeq" id="XP_003847178.1">
    <property type="nucleotide sequence ID" value="XM_003847130.1"/>
</dbReference>
<dbReference type="VEuPathDB" id="FungiDB:ZTRI_17.82"/>
<name>F9XRJ7_ZYMTI</name>
<dbReference type="Proteomes" id="UP000008062">
    <property type="component" value="Chromosome 17"/>
</dbReference>
<evidence type="ECO:0000256" key="1">
    <source>
        <dbReference type="SAM" id="MobiDB-lite"/>
    </source>
</evidence>
<sequence>MSPSNREVNERAPAIPFRISTPGKRAIRAIAIPETPSRATNPSQVRIKSPKRGAVSSRPTRILVATPSKLATLSQRPIFSPSPPRPQVFALETPSRLPRPTPTPKKASSMLFATPTKRPVGRIAATPRRVEEDADDVKENGVGGVDGEEGIMSGRAKRRAGEAGKMFAFSRAMKEEKKQ</sequence>